<dbReference type="PRINTS" id="PR00368">
    <property type="entry name" value="FADPNR"/>
</dbReference>
<feature type="domain" description="FAD/NAD(P)-binding" evidence="2">
    <location>
        <begin position="5"/>
        <end position="295"/>
    </location>
</feature>
<sequence>MSDADVIVIGGGPAGVAAAVELRRCGVARVVLLEREAQLGGATRHCSHSPFGMLDFRRIYFGAAYGRRLEAESARAGVEVRTGHSVVRIEAGGRVELATPRGVETLTARRLLIATGARETPRAARLISGDRPVGVVTTGTLQAYAAFHGLMPFRRPLIVGSELVSLSAVLTCLTHGARPVAMIEPGPHPLAPAPLMWFPRLMGVPFHCGTELLDIHGDRRVEDVTLRMSDGSTLKIACDGVLFTGRFIPESALLRPSSIGVEPGSSAPAIDPYGRTADPHLFAAGNLLRAVETAGWSFREGRRVGCAVAEDLTEDLAREPALGELVPVTFDPPIKLVVPGLIRRGNAAAPAFRDFQLRFTRRARGRLSLVLDGRVVWTREKTWMPERRILVPIPPAAVMANAVHVGFEEQA</sequence>
<dbReference type="PRINTS" id="PR00469">
    <property type="entry name" value="PNDRDTASEII"/>
</dbReference>
<keyword evidence="4" id="KW-1185">Reference proteome</keyword>
<evidence type="ECO:0000313" key="4">
    <source>
        <dbReference type="Proteomes" id="UP000295030"/>
    </source>
</evidence>
<reference evidence="3 4" key="1">
    <citation type="submission" date="2019-03" db="EMBL/GenBank/DDBJ databases">
        <title>Genomic Encyclopedia of Type Strains, Phase IV (KMG-IV): sequencing the most valuable type-strain genomes for metagenomic binning, comparative biology and taxonomic classification.</title>
        <authorList>
            <person name="Goeker M."/>
        </authorList>
    </citation>
    <scope>NUCLEOTIDE SEQUENCE [LARGE SCALE GENOMIC DNA]</scope>
    <source>
        <strain evidence="3 4">DSM 101</strain>
    </source>
</reference>
<dbReference type="InterPro" id="IPR023753">
    <property type="entry name" value="FAD/NAD-binding_dom"/>
</dbReference>
<evidence type="ECO:0000259" key="2">
    <source>
        <dbReference type="Pfam" id="PF07992"/>
    </source>
</evidence>
<dbReference type="GO" id="GO:0016491">
    <property type="term" value="F:oxidoreductase activity"/>
    <property type="evidence" value="ECO:0007669"/>
    <property type="project" value="UniProtKB-KW"/>
</dbReference>
<dbReference type="PANTHER" id="PTHR42949">
    <property type="entry name" value="ANAEROBIC GLYCEROL-3-PHOSPHATE DEHYDROGENASE SUBUNIT B"/>
    <property type="match status" value="1"/>
</dbReference>
<keyword evidence="1" id="KW-0560">Oxidoreductase</keyword>
<dbReference type="RefSeq" id="WP_131837348.1">
    <property type="nucleotide sequence ID" value="NZ_SMFY01000006.1"/>
</dbReference>
<proteinExistence type="predicted"/>
<name>A0A4R1H4V1_ANCAQ</name>
<gene>
    <name evidence="3" type="ORF">EV667_4310</name>
</gene>
<evidence type="ECO:0000256" key="1">
    <source>
        <dbReference type="ARBA" id="ARBA00023002"/>
    </source>
</evidence>
<evidence type="ECO:0000313" key="3">
    <source>
        <dbReference type="EMBL" id="TCK16717.1"/>
    </source>
</evidence>
<dbReference type="PANTHER" id="PTHR42949:SF3">
    <property type="entry name" value="ANAEROBIC GLYCEROL-3-PHOSPHATE DEHYDROGENASE SUBUNIT B"/>
    <property type="match status" value="1"/>
</dbReference>
<protein>
    <submittedName>
        <fullName evidence="3">Pyruvate/2-oxoglutarate dehydrogenase complex dihydrolipoamide dehydrogenase (E3) component</fullName>
    </submittedName>
</protein>
<dbReference type="Proteomes" id="UP000295030">
    <property type="component" value="Unassembled WGS sequence"/>
</dbReference>
<dbReference type="InterPro" id="IPR036188">
    <property type="entry name" value="FAD/NAD-bd_sf"/>
</dbReference>
<organism evidence="3 4">
    <name type="scientific">Ancylobacter aquaticus</name>
    <dbReference type="NCBI Taxonomy" id="100"/>
    <lineage>
        <taxon>Bacteria</taxon>
        <taxon>Pseudomonadati</taxon>
        <taxon>Pseudomonadota</taxon>
        <taxon>Alphaproteobacteria</taxon>
        <taxon>Hyphomicrobiales</taxon>
        <taxon>Xanthobacteraceae</taxon>
        <taxon>Ancylobacter</taxon>
    </lineage>
</organism>
<dbReference type="Gene3D" id="3.50.50.60">
    <property type="entry name" value="FAD/NAD(P)-binding domain"/>
    <property type="match status" value="2"/>
</dbReference>
<dbReference type="SUPFAM" id="SSF51905">
    <property type="entry name" value="FAD/NAD(P)-binding domain"/>
    <property type="match status" value="1"/>
</dbReference>
<comment type="caution">
    <text evidence="3">The sequence shown here is derived from an EMBL/GenBank/DDBJ whole genome shotgun (WGS) entry which is preliminary data.</text>
</comment>
<dbReference type="Pfam" id="PF07992">
    <property type="entry name" value="Pyr_redox_2"/>
    <property type="match status" value="1"/>
</dbReference>
<dbReference type="InterPro" id="IPR051691">
    <property type="entry name" value="Metab_Enz_Cyan_OpOx_G3PDH"/>
</dbReference>
<dbReference type="OrthoDB" id="5287468at2"/>
<keyword evidence="3" id="KW-0670">Pyruvate</keyword>
<dbReference type="AlphaFoldDB" id="A0A4R1H4V1"/>
<accession>A0A4R1H4V1</accession>
<dbReference type="EMBL" id="SMFY01000006">
    <property type="protein sequence ID" value="TCK16717.1"/>
    <property type="molecule type" value="Genomic_DNA"/>
</dbReference>